<sequence>MHTHSSLANAQEGDPLDQLLNALVADQVWRTEDKARSEGQSESEIRLTLLQESWRLVVLMLRDRYDSLWPDTDMFETVLQVLLQCEAQETQLLCREFIGAGWLNAEYQITGAGLWIAGLAREG</sequence>
<evidence type="ECO:0000313" key="1">
    <source>
        <dbReference type="EMBL" id="PIW16508.1"/>
    </source>
</evidence>
<reference evidence="1 2" key="1">
    <citation type="submission" date="2017-09" db="EMBL/GenBank/DDBJ databases">
        <title>Depth-based differentiation of microbial function through sediment-hosted aquifers and enrichment of novel symbionts in the deep terrestrial subsurface.</title>
        <authorList>
            <person name="Probst A.J."/>
            <person name="Ladd B."/>
            <person name="Jarett J.K."/>
            <person name="Geller-Mcgrath D.E."/>
            <person name="Sieber C.M."/>
            <person name="Emerson J.B."/>
            <person name="Anantharaman K."/>
            <person name="Thomas B.C."/>
            <person name="Malmstrom R."/>
            <person name="Stieglmeier M."/>
            <person name="Klingl A."/>
            <person name="Woyke T."/>
            <person name="Ryan C.M."/>
            <person name="Banfield J.F."/>
        </authorList>
    </citation>
    <scope>NUCLEOTIDE SEQUENCE [LARGE SCALE GENOMIC DNA]</scope>
    <source>
        <strain evidence="1">CG17_big_fil_post_rev_8_21_14_2_50_48_46</strain>
    </source>
</reference>
<dbReference type="EMBL" id="PFFQ01000037">
    <property type="protein sequence ID" value="PIW16508.1"/>
    <property type="molecule type" value="Genomic_DNA"/>
</dbReference>
<organism evidence="1 2">
    <name type="scientific">bacterium (Candidatus Blackallbacteria) CG17_big_fil_post_rev_8_21_14_2_50_48_46</name>
    <dbReference type="NCBI Taxonomy" id="2014261"/>
    <lineage>
        <taxon>Bacteria</taxon>
        <taxon>Candidatus Blackallbacteria</taxon>
    </lineage>
</organism>
<proteinExistence type="predicted"/>
<evidence type="ECO:0000313" key="2">
    <source>
        <dbReference type="Proteomes" id="UP000231019"/>
    </source>
</evidence>
<dbReference type="Proteomes" id="UP000231019">
    <property type="component" value="Unassembled WGS sequence"/>
</dbReference>
<comment type="caution">
    <text evidence="1">The sequence shown here is derived from an EMBL/GenBank/DDBJ whole genome shotgun (WGS) entry which is preliminary data.</text>
</comment>
<name>A0A2M7G3P7_9BACT</name>
<gene>
    <name evidence="1" type="ORF">COW36_12135</name>
</gene>
<dbReference type="AlphaFoldDB" id="A0A2M7G3P7"/>
<protein>
    <submittedName>
        <fullName evidence="1">Uncharacterized protein</fullName>
    </submittedName>
</protein>
<accession>A0A2M7G3P7</accession>